<sequence length="63" mass="7094">MSDVRTCPTCGAKAKYKEKNGKVSFSAIQDEEALKKIGQMKKAMEKFKNKAEALEKELQKLKS</sequence>
<proteinExistence type="predicted"/>
<evidence type="ECO:0008006" key="3">
    <source>
        <dbReference type="Google" id="ProtNLM"/>
    </source>
</evidence>
<dbReference type="Proteomes" id="UP000607435">
    <property type="component" value="Unassembled WGS sequence"/>
</dbReference>
<name>A0ABR6Y0V3_9FLAO</name>
<protein>
    <recommendedName>
        <fullName evidence="3">DUF1922 domain-containing protein</fullName>
    </recommendedName>
</protein>
<dbReference type="EMBL" id="JACOME010000002">
    <property type="protein sequence ID" value="MBC3846338.1"/>
    <property type="molecule type" value="Genomic_DNA"/>
</dbReference>
<gene>
    <name evidence="1" type="ORF">H6H04_08100</name>
</gene>
<reference evidence="1 2" key="1">
    <citation type="submission" date="2020-08" db="EMBL/GenBank/DDBJ databases">
        <title>Winogradskyella ouciana sp. nov., isolated from the hadal seawater of the Mariana Trench.</title>
        <authorList>
            <person name="He X."/>
        </authorList>
    </citation>
    <scope>NUCLEOTIDE SEQUENCE [LARGE SCALE GENOMIC DNA]</scope>
    <source>
        <strain evidence="1 2">KCTC 22026</strain>
    </source>
</reference>
<evidence type="ECO:0000313" key="2">
    <source>
        <dbReference type="Proteomes" id="UP000607435"/>
    </source>
</evidence>
<comment type="caution">
    <text evidence="1">The sequence shown here is derived from an EMBL/GenBank/DDBJ whole genome shotgun (WGS) entry which is preliminary data.</text>
</comment>
<keyword evidence="2" id="KW-1185">Reference proteome</keyword>
<dbReference type="RefSeq" id="WP_186845462.1">
    <property type="nucleotide sequence ID" value="NZ_JACOME010000002.1"/>
</dbReference>
<evidence type="ECO:0000313" key="1">
    <source>
        <dbReference type="EMBL" id="MBC3846338.1"/>
    </source>
</evidence>
<accession>A0ABR6Y0V3</accession>
<organism evidence="1 2">
    <name type="scientific">Winogradskyella echinorum</name>
    <dbReference type="NCBI Taxonomy" id="538189"/>
    <lineage>
        <taxon>Bacteria</taxon>
        <taxon>Pseudomonadati</taxon>
        <taxon>Bacteroidota</taxon>
        <taxon>Flavobacteriia</taxon>
        <taxon>Flavobacteriales</taxon>
        <taxon>Flavobacteriaceae</taxon>
        <taxon>Winogradskyella</taxon>
    </lineage>
</organism>